<dbReference type="Proteomes" id="UP000005877">
    <property type="component" value="Chromosome"/>
</dbReference>
<accession>G7WP77</accession>
<evidence type="ECO:0000313" key="2">
    <source>
        <dbReference type="Proteomes" id="UP000005877"/>
    </source>
</evidence>
<sequence length="186" mass="20295">MVDISHPLSYNLAALVAGLVLATGLIGTVSAAEYLVGPDPDDWWTVYPDHHPGAGSEVDHPSWVLELLEDGPILILDHSTNCEACIKQEEAANAVLEEVGEDAIAFENLIADPNNERANALFEIYDPNAGTWYIPLTVIITLVEDEEGNVVVGWHSGEGETGEDWLLSYVEDAIQYHEENVGDWDA</sequence>
<dbReference type="STRING" id="1110509.Mhar_1557"/>
<proteinExistence type="predicted"/>
<organism evidence="1 2">
    <name type="scientific">Methanothrix harundinacea (strain 6Ac)</name>
    <name type="common">Methanosaeta harundinacea</name>
    <dbReference type="NCBI Taxonomy" id="1110509"/>
    <lineage>
        <taxon>Archaea</taxon>
        <taxon>Methanobacteriati</taxon>
        <taxon>Methanobacteriota</taxon>
        <taxon>Stenosarchaea group</taxon>
        <taxon>Methanomicrobia</taxon>
        <taxon>Methanotrichales</taxon>
        <taxon>Methanotrichaceae</taxon>
        <taxon>Methanothrix</taxon>
    </lineage>
</organism>
<protein>
    <submittedName>
        <fullName evidence="1">Uncharacterized protein</fullName>
    </submittedName>
</protein>
<dbReference type="OrthoDB" id="147812at2157"/>
<reference evidence="1 2" key="1">
    <citation type="journal article" date="2012" name="PLoS ONE">
        <title>The genome characteristics and predicted function of methyl-group oxidation pathway in the obligate aceticlastic methanogens, Methanosaeta spp.</title>
        <authorList>
            <person name="Zhu J."/>
            <person name="Zheng H."/>
            <person name="Ai G."/>
            <person name="Zhang G."/>
            <person name="Liu D."/>
            <person name="Liu X."/>
            <person name="Dong X."/>
        </authorList>
    </citation>
    <scope>NUCLEOTIDE SEQUENCE [LARGE SCALE GENOMIC DNA]</scope>
    <source>
        <strain evidence="1 2">6Ac</strain>
    </source>
</reference>
<dbReference type="AlphaFoldDB" id="G7WP77"/>
<keyword evidence="2" id="KW-1185">Reference proteome</keyword>
<evidence type="ECO:0000313" key="1">
    <source>
        <dbReference type="EMBL" id="AET64918.1"/>
    </source>
</evidence>
<dbReference type="KEGG" id="mhi:Mhar_1557"/>
<dbReference type="HOGENOM" id="CLU_1425086_0_0_2"/>
<dbReference type="EMBL" id="CP003117">
    <property type="protein sequence ID" value="AET64918.1"/>
    <property type="molecule type" value="Genomic_DNA"/>
</dbReference>
<dbReference type="PATRIC" id="fig|1110509.7.peg.1733"/>
<name>G7WP77_METH6</name>
<gene>
    <name evidence="1" type="ordered locus">Mhar_1557</name>
</gene>